<dbReference type="SMART" id="SM00829">
    <property type="entry name" value="PKS_ER"/>
    <property type="match status" value="1"/>
</dbReference>
<evidence type="ECO:0000256" key="1">
    <source>
        <dbReference type="ARBA" id="ARBA00022857"/>
    </source>
</evidence>
<sequence>MKAMVCTHYGTPETLELQELEKPRPKAKEISIKVLASTVTAGDCEMRSFTFPPYLRLPMRLLFGARKPRMKVLGQEFAGVVEAVGERQTHFKIGDRVVGSTGMKLGANAEYVCLPQRYAIVRMPDELDYEQAATIPTGGMNALFFLRKANIQAGQKVLIIGAGGSIGTIAVQLAKHEGAEVTAIDRQEKLDMLSSIGADKVIDYEQENFTANGETYDVIFDIVGKNTFAQAKGSLKPTGIYLIGNPSLSEVLQKFSGKRQGASRVYAGVANYKADDLRYLVDLFAAGHMKAVIDRTYPLDELTQAHRYVESGMKAGNVVMVH</sequence>
<dbReference type="InterPro" id="IPR011032">
    <property type="entry name" value="GroES-like_sf"/>
</dbReference>
<dbReference type="SUPFAM" id="SSF51735">
    <property type="entry name" value="NAD(P)-binding Rossmann-fold domains"/>
    <property type="match status" value="1"/>
</dbReference>
<dbReference type="GO" id="GO:0070402">
    <property type="term" value="F:NADPH binding"/>
    <property type="evidence" value="ECO:0007669"/>
    <property type="project" value="TreeGrafter"/>
</dbReference>
<dbReference type="PANTHER" id="PTHR48106">
    <property type="entry name" value="QUINONE OXIDOREDUCTASE PIG3-RELATED"/>
    <property type="match status" value="1"/>
</dbReference>
<dbReference type="RefSeq" id="WP_182092769.1">
    <property type="nucleotide sequence ID" value="NZ_CP059540.1"/>
</dbReference>
<evidence type="ECO:0000313" key="5">
    <source>
        <dbReference type="Proteomes" id="UP000514716"/>
    </source>
</evidence>
<name>A0A7D7RHH1_PLAMR</name>
<dbReference type="Gene3D" id="3.40.50.720">
    <property type="entry name" value="NAD(P)-binding Rossmann-like Domain"/>
    <property type="match status" value="1"/>
</dbReference>
<accession>A0A7D7RHH1</accession>
<dbReference type="InterPro" id="IPR013154">
    <property type="entry name" value="ADH-like_N"/>
</dbReference>
<gene>
    <name evidence="4" type="ORF">H1Q58_03620</name>
</gene>
<organism evidence="4 5">
    <name type="scientific">Planococcus maritimus</name>
    <dbReference type="NCBI Taxonomy" id="192421"/>
    <lineage>
        <taxon>Bacteria</taxon>
        <taxon>Bacillati</taxon>
        <taxon>Bacillota</taxon>
        <taxon>Bacilli</taxon>
        <taxon>Bacillales</taxon>
        <taxon>Caryophanaceae</taxon>
        <taxon>Planococcus</taxon>
    </lineage>
</organism>
<reference evidence="4 5" key="1">
    <citation type="submission" date="2020-07" db="EMBL/GenBank/DDBJ databases">
        <title>Screening of a cold-adapted Planococcus bacterium producing protease in traditional shrimp paste and protease identification by genome sequencing.</title>
        <authorList>
            <person name="Gao R."/>
            <person name="Leng W."/>
            <person name="Chu Q."/>
            <person name="Wu X."/>
            <person name="Liu H."/>
            <person name="Li X."/>
        </authorList>
    </citation>
    <scope>NUCLEOTIDE SEQUENCE [LARGE SCALE GENOMIC DNA]</scope>
    <source>
        <strain evidence="4 5">XJ11</strain>
    </source>
</reference>
<evidence type="ECO:0000256" key="2">
    <source>
        <dbReference type="ARBA" id="ARBA00023002"/>
    </source>
</evidence>
<dbReference type="SUPFAM" id="SSF50129">
    <property type="entry name" value="GroES-like"/>
    <property type="match status" value="1"/>
</dbReference>
<feature type="domain" description="Enoyl reductase (ER)" evidence="3">
    <location>
        <begin position="10"/>
        <end position="320"/>
    </location>
</feature>
<dbReference type="AlphaFoldDB" id="A0A7D7RHH1"/>
<proteinExistence type="predicted"/>
<dbReference type="InterPro" id="IPR036291">
    <property type="entry name" value="NAD(P)-bd_dom_sf"/>
</dbReference>
<dbReference type="Pfam" id="PF08240">
    <property type="entry name" value="ADH_N"/>
    <property type="match status" value="1"/>
</dbReference>
<dbReference type="Pfam" id="PF13602">
    <property type="entry name" value="ADH_zinc_N_2"/>
    <property type="match status" value="1"/>
</dbReference>
<dbReference type="EMBL" id="CP059540">
    <property type="protein sequence ID" value="QMT18121.1"/>
    <property type="molecule type" value="Genomic_DNA"/>
</dbReference>
<dbReference type="InterPro" id="IPR020843">
    <property type="entry name" value="ER"/>
</dbReference>
<dbReference type="GO" id="GO:0016651">
    <property type="term" value="F:oxidoreductase activity, acting on NAD(P)H"/>
    <property type="evidence" value="ECO:0007669"/>
    <property type="project" value="TreeGrafter"/>
</dbReference>
<evidence type="ECO:0000259" key="3">
    <source>
        <dbReference type="SMART" id="SM00829"/>
    </source>
</evidence>
<dbReference type="CDD" id="cd08267">
    <property type="entry name" value="MDR1"/>
    <property type="match status" value="1"/>
</dbReference>
<keyword evidence="2" id="KW-0560">Oxidoreductase</keyword>
<evidence type="ECO:0000313" key="4">
    <source>
        <dbReference type="EMBL" id="QMT18121.1"/>
    </source>
</evidence>
<keyword evidence="5" id="KW-1185">Reference proteome</keyword>
<dbReference type="KEGG" id="pdec:H1Q58_03620"/>
<dbReference type="Gene3D" id="3.90.180.10">
    <property type="entry name" value="Medium-chain alcohol dehydrogenases, catalytic domain"/>
    <property type="match status" value="1"/>
</dbReference>
<keyword evidence="1" id="KW-0521">NADP</keyword>
<dbReference type="Proteomes" id="UP000514716">
    <property type="component" value="Chromosome"/>
</dbReference>
<protein>
    <submittedName>
        <fullName evidence="4">NAD(P)-dependent alcohol dehydrogenase</fullName>
    </submittedName>
</protein>